<dbReference type="EMBL" id="CP092427">
    <property type="protein sequence ID" value="ULP34646.1"/>
    <property type="molecule type" value="Genomic_DNA"/>
</dbReference>
<dbReference type="Pfam" id="PF01872">
    <property type="entry name" value="RibD_C"/>
    <property type="match status" value="1"/>
</dbReference>
<protein>
    <submittedName>
        <fullName evidence="2">Dihydrofolate reductase family protein</fullName>
    </submittedName>
</protein>
<dbReference type="SUPFAM" id="SSF53597">
    <property type="entry name" value="Dihydrofolate reductase-like"/>
    <property type="match status" value="1"/>
</dbReference>
<gene>
    <name evidence="2" type="ORF">H7H73_17200</name>
    <name evidence="3" type="ORF">MJO55_14990</name>
</gene>
<dbReference type="Proteomes" id="UP001140272">
    <property type="component" value="Unassembled WGS sequence"/>
</dbReference>
<organism evidence="2 5">
    <name type="scientific">Mycolicibacterium rufum</name>
    <dbReference type="NCBI Taxonomy" id="318424"/>
    <lineage>
        <taxon>Bacteria</taxon>
        <taxon>Bacillati</taxon>
        <taxon>Actinomycetota</taxon>
        <taxon>Actinomycetes</taxon>
        <taxon>Mycobacteriales</taxon>
        <taxon>Mycobacteriaceae</taxon>
        <taxon>Mycolicibacterium</taxon>
    </lineage>
</organism>
<dbReference type="InterPro" id="IPR024072">
    <property type="entry name" value="DHFR-like_dom_sf"/>
</dbReference>
<dbReference type="AlphaFoldDB" id="A0A9X3BRZ1"/>
<feature type="domain" description="Bacterial bifunctional deaminase-reductase C-terminal" evidence="1">
    <location>
        <begin position="8"/>
        <end position="189"/>
    </location>
</feature>
<dbReference type="EMBL" id="JACKRN010000613">
    <property type="protein sequence ID" value="MCV7071861.1"/>
    <property type="molecule type" value="Genomic_DNA"/>
</dbReference>
<name>A0A9X3BRZ1_9MYCO</name>
<dbReference type="Proteomes" id="UP001055159">
    <property type="component" value="Chromosome"/>
</dbReference>
<dbReference type="GO" id="GO:0009231">
    <property type="term" value="P:riboflavin biosynthetic process"/>
    <property type="evidence" value="ECO:0007669"/>
    <property type="project" value="InterPro"/>
</dbReference>
<accession>A0A9X3BRZ1</accession>
<dbReference type="GO" id="GO:0008703">
    <property type="term" value="F:5-amino-6-(5-phosphoribosylamino)uracil reductase activity"/>
    <property type="evidence" value="ECO:0007669"/>
    <property type="project" value="InterPro"/>
</dbReference>
<keyword evidence="4" id="KW-1185">Reference proteome</keyword>
<dbReference type="InterPro" id="IPR050765">
    <property type="entry name" value="Riboflavin_Biosynth_HTPR"/>
</dbReference>
<evidence type="ECO:0000313" key="4">
    <source>
        <dbReference type="Proteomes" id="UP001055159"/>
    </source>
</evidence>
<reference evidence="2" key="1">
    <citation type="submission" date="2020-07" db="EMBL/GenBank/DDBJ databases">
        <authorList>
            <person name="Pettersson B.M.F."/>
            <person name="Behra P.R.K."/>
            <person name="Ramesh M."/>
            <person name="Das S."/>
            <person name="Dasgupta S."/>
            <person name="Kirsebom L.A."/>
        </authorList>
    </citation>
    <scope>NUCLEOTIDE SEQUENCE</scope>
    <source>
        <strain evidence="2">DSM 45406</strain>
    </source>
</reference>
<evidence type="ECO:0000313" key="5">
    <source>
        <dbReference type="Proteomes" id="UP001140272"/>
    </source>
</evidence>
<dbReference type="RefSeq" id="WP_043409636.1">
    <property type="nucleotide sequence ID" value="NZ_CP092427.2"/>
</dbReference>
<dbReference type="Gene3D" id="3.40.430.10">
    <property type="entry name" value="Dihydrofolate Reductase, subunit A"/>
    <property type="match status" value="1"/>
</dbReference>
<sequence>MSRTRVHNLNISVDGYAAGDHVTFDAPIGGAERLFSGFDGRFIHGIDRVDAPITVDRALTTLWGQGVGAEIMGRRKFGPQQGDWPDDGWQGWWGDEPPFRTPVFVMTHHPRSPIEFANGTTFHFVDAPPREVLRLARQAANGHDVRLGGGPSTVRQFLEADLVDFLHLVVVPVVLGSGVSLWEGLGDVEDRFTVESIASQSGLVHQLWSRKAIAAS</sequence>
<dbReference type="PANTHER" id="PTHR38011:SF12">
    <property type="entry name" value="BIFUNCTIONAL DEAMINASE-REDUCTASE DOMAIN PROTEIN"/>
    <property type="match status" value="1"/>
</dbReference>
<dbReference type="PANTHER" id="PTHR38011">
    <property type="entry name" value="DIHYDROFOLATE REDUCTASE FAMILY PROTEIN (AFU_ORTHOLOGUE AFUA_8G06820)"/>
    <property type="match status" value="1"/>
</dbReference>
<reference evidence="2" key="2">
    <citation type="journal article" date="2022" name="BMC Genomics">
        <title>Comparative genome analysis of mycobacteria focusing on tRNA and non-coding RNA.</title>
        <authorList>
            <person name="Behra P.R.K."/>
            <person name="Pettersson B.M.F."/>
            <person name="Ramesh M."/>
            <person name="Das S."/>
            <person name="Dasgupta S."/>
            <person name="Kirsebom L.A."/>
        </authorList>
    </citation>
    <scope>NUCLEOTIDE SEQUENCE</scope>
    <source>
        <strain evidence="2">DSM 45406</strain>
    </source>
</reference>
<reference evidence="3" key="3">
    <citation type="submission" date="2022-08" db="EMBL/GenBank/DDBJ databases">
        <title>Whole genome sequencing of non-tuberculosis mycobacteria type-strains.</title>
        <authorList>
            <person name="Igarashi Y."/>
            <person name="Osugi A."/>
            <person name="Mitarai S."/>
        </authorList>
    </citation>
    <scope>NUCLEOTIDE SEQUENCE</scope>
    <source>
        <strain evidence="3">JCM 16372</strain>
    </source>
</reference>
<proteinExistence type="predicted"/>
<dbReference type="InterPro" id="IPR002734">
    <property type="entry name" value="RibDG_C"/>
</dbReference>
<evidence type="ECO:0000313" key="2">
    <source>
        <dbReference type="EMBL" id="MCV7071861.1"/>
    </source>
</evidence>
<evidence type="ECO:0000313" key="3">
    <source>
        <dbReference type="EMBL" id="ULP34646.1"/>
    </source>
</evidence>
<evidence type="ECO:0000259" key="1">
    <source>
        <dbReference type="Pfam" id="PF01872"/>
    </source>
</evidence>